<keyword evidence="9" id="KW-1185">Reference proteome</keyword>
<protein>
    <submittedName>
        <fullName evidence="8">Uncharacterized protein</fullName>
    </submittedName>
</protein>
<evidence type="ECO:0000256" key="5">
    <source>
        <dbReference type="ARBA" id="ARBA00023136"/>
    </source>
</evidence>
<name>A0A9Q1KZC8_9CARY</name>
<dbReference type="AlphaFoldDB" id="A0A9Q1KZC8"/>
<organism evidence="8 9">
    <name type="scientific">Carnegiea gigantea</name>
    <dbReference type="NCBI Taxonomy" id="171969"/>
    <lineage>
        <taxon>Eukaryota</taxon>
        <taxon>Viridiplantae</taxon>
        <taxon>Streptophyta</taxon>
        <taxon>Embryophyta</taxon>
        <taxon>Tracheophyta</taxon>
        <taxon>Spermatophyta</taxon>
        <taxon>Magnoliopsida</taxon>
        <taxon>eudicotyledons</taxon>
        <taxon>Gunneridae</taxon>
        <taxon>Pentapetalae</taxon>
        <taxon>Caryophyllales</taxon>
        <taxon>Cactineae</taxon>
        <taxon>Cactaceae</taxon>
        <taxon>Cactoideae</taxon>
        <taxon>Echinocereeae</taxon>
        <taxon>Carnegiea</taxon>
    </lineage>
</organism>
<evidence type="ECO:0000256" key="1">
    <source>
        <dbReference type="ARBA" id="ARBA00004479"/>
    </source>
</evidence>
<feature type="region of interest" description="Disordered" evidence="7">
    <location>
        <begin position="101"/>
        <end position="135"/>
    </location>
</feature>
<dbReference type="Pfam" id="PF00560">
    <property type="entry name" value="LRR_1"/>
    <property type="match status" value="1"/>
</dbReference>
<accession>A0A9Q1KZC8</accession>
<evidence type="ECO:0000256" key="6">
    <source>
        <dbReference type="ARBA" id="ARBA00023180"/>
    </source>
</evidence>
<comment type="caution">
    <text evidence="8">The sequence shown here is derived from an EMBL/GenBank/DDBJ whole genome shotgun (WGS) entry which is preliminary data.</text>
</comment>
<dbReference type="GO" id="GO:0016020">
    <property type="term" value="C:membrane"/>
    <property type="evidence" value="ECO:0007669"/>
    <property type="project" value="UniProtKB-SubCell"/>
</dbReference>
<evidence type="ECO:0000313" key="9">
    <source>
        <dbReference type="Proteomes" id="UP001153076"/>
    </source>
</evidence>
<evidence type="ECO:0000256" key="3">
    <source>
        <dbReference type="ARBA" id="ARBA00022729"/>
    </source>
</evidence>
<feature type="compositionally biased region" description="Low complexity" evidence="7">
    <location>
        <begin position="101"/>
        <end position="112"/>
    </location>
</feature>
<evidence type="ECO:0000313" key="8">
    <source>
        <dbReference type="EMBL" id="KAJ8452464.1"/>
    </source>
</evidence>
<dbReference type="Gene3D" id="3.80.10.10">
    <property type="entry name" value="Ribonuclease Inhibitor"/>
    <property type="match status" value="1"/>
</dbReference>
<dbReference type="EMBL" id="JAKOGI010000004">
    <property type="protein sequence ID" value="KAJ8452464.1"/>
    <property type="molecule type" value="Genomic_DNA"/>
</dbReference>
<dbReference type="InterPro" id="IPR001611">
    <property type="entry name" value="Leu-rich_rpt"/>
</dbReference>
<dbReference type="Proteomes" id="UP001153076">
    <property type="component" value="Unassembled WGS sequence"/>
</dbReference>
<dbReference type="InterPro" id="IPR046956">
    <property type="entry name" value="RLP23-like"/>
</dbReference>
<sequence>MLDVFDLGNNHLKGSITYSLITISQNLSVLNLRLNNFTDTIPDGFGKDGYIPRSFANCRELKVLDLGNIQLNVEFDDDWDKNALKTEPSVVPKELGESVCSHSSKLSGNSLSDNTPKLFDSPRSVPPISLTGSQWSSESKIKWILRHTCYENPRQRKKRKKATPAA</sequence>
<keyword evidence="2" id="KW-0812">Transmembrane</keyword>
<gene>
    <name evidence="8" type="ORF">Cgig2_000053</name>
</gene>
<evidence type="ECO:0000256" key="7">
    <source>
        <dbReference type="SAM" id="MobiDB-lite"/>
    </source>
</evidence>
<keyword evidence="6" id="KW-0325">Glycoprotein</keyword>
<proteinExistence type="predicted"/>
<dbReference type="PANTHER" id="PTHR48061">
    <property type="entry name" value="LEUCINE-RICH REPEAT RECEPTOR PROTEIN KINASE EMS1-LIKE-RELATED"/>
    <property type="match status" value="1"/>
</dbReference>
<evidence type="ECO:0000256" key="4">
    <source>
        <dbReference type="ARBA" id="ARBA00022989"/>
    </source>
</evidence>
<keyword evidence="4" id="KW-1133">Transmembrane helix</keyword>
<keyword evidence="3" id="KW-0732">Signal</keyword>
<dbReference type="InterPro" id="IPR032675">
    <property type="entry name" value="LRR_dom_sf"/>
</dbReference>
<comment type="subcellular location">
    <subcellularLocation>
        <location evidence="1">Membrane</location>
        <topology evidence="1">Single-pass type I membrane protein</topology>
    </subcellularLocation>
</comment>
<evidence type="ECO:0000256" key="2">
    <source>
        <dbReference type="ARBA" id="ARBA00022692"/>
    </source>
</evidence>
<dbReference type="PANTHER" id="PTHR48061:SF36">
    <property type="entry name" value="RECEPTOR-LIKE PROTEIN 12"/>
    <property type="match status" value="1"/>
</dbReference>
<keyword evidence="5" id="KW-0472">Membrane</keyword>
<reference evidence="8" key="1">
    <citation type="submission" date="2022-04" db="EMBL/GenBank/DDBJ databases">
        <title>Carnegiea gigantea Genome sequencing and assembly v2.</title>
        <authorList>
            <person name="Copetti D."/>
            <person name="Sanderson M.J."/>
            <person name="Burquez A."/>
            <person name="Wojciechowski M.F."/>
        </authorList>
    </citation>
    <scope>NUCLEOTIDE SEQUENCE</scope>
    <source>
        <strain evidence="8">SGP5-SGP5p</strain>
        <tissue evidence="8">Aerial part</tissue>
    </source>
</reference>
<dbReference type="SUPFAM" id="SSF52058">
    <property type="entry name" value="L domain-like"/>
    <property type="match status" value="1"/>
</dbReference>